<dbReference type="PANTHER" id="PTHR23053:SF0">
    <property type="entry name" value="HYDROCEPHALUS-INDUCING PROTEIN HOMOLOG"/>
    <property type="match status" value="1"/>
</dbReference>
<feature type="compositionally biased region" description="Low complexity" evidence="6">
    <location>
        <begin position="1297"/>
        <end position="1318"/>
    </location>
</feature>
<feature type="compositionally biased region" description="Basic and acidic residues" evidence="6">
    <location>
        <begin position="2438"/>
        <end position="2479"/>
    </location>
</feature>
<feature type="region of interest" description="Disordered" evidence="6">
    <location>
        <begin position="1295"/>
        <end position="1318"/>
    </location>
</feature>
<evidence type="ECO:0000256" key="1">
    <source>
        <dbReference type="ARBA" id="ARBA00004138"/>
    </source>
</evidence>
<feature type="region of interest" description="Disordered" evidence="6">
    <location>
        <begin position="2222"/>
        <end position="2258"/>
    </location>
</feature>
<feature type="region of interest" description="Disordered" evidence="6">
    <location>
        <begin position="2709"/>
        <end position="2824"/>
    </location>
</feature>
<evidence type="ECO:0000256" key="3">
    <source>
        <dbReference type="ARBA" id="ARBA00022490"/>
    </source>
</evidence>
<feature type="compositionally biased region" description="Basic residues" evidence="6">
    <location>
        <begin position="2591"/>
        <end position="2600"/>
    </location>
</feature>
<feature type="domain" description="HYDIN/VesB/CFA65-like Ig-like" evidence="8">
    <location>
        <begin position="201"/>
        <end position="292"/>
    </location>
</feature>
<dbReference type="InterPro" id="IPR033305">
    <property type="entry name" value="Hydin-like"/>
</dbReference>
<evidence type="ECO:0000256" key="5">
    <source>
        <dbReference type="ARBA" id="ARBA00023273"/>
    </source>
</evidence>
<dbReference type="EMBL" id="CAJFCJ010000007">
    <property type="protein sequence ID" value="CAD5117497.1"/>
    <property type="molecule type" value="Genomic_DNA"/>
</dbReference>
<feature type="region of interest" description="Disordered" evidence="6">
    <location>
        <begin position="1327"/>
        <end position="1346"/>
    </location>
</feature>
<dbReference type="InterPro" id="IPR053879">
    <property type="entry name" value="HYDIN_VesB_CFA65-like_Ig"/>
</dbReference>
<keyword evidence="5" id="KW-0966">Cell projection</keyword>
<dbReference type="Pfam" id="PF17213">
    <property type="entry name" value="Hydin_ADK"/>
    <property type="match status" value="1"/>
</dbReference>
<organism evidence="9 10">
    <name type="scientific">Dimorphilus gyrociliatus</name>
    <dbReference type="NCBI Taxonomy" id="2664684"/>
    <lineage>
        <taxon>Eukaryota</taxon>
        <taxon>Metazoa</taxon>
        <taxon>Spiralia</taxon>
        <taxon>Lophotrochozoa</taxon>
        <taxon>Annelida</taxon>
        <taxon>Polychaeta</taxon>
        <taxon>Polychaeta incertae sedis</taxon>
        <taxon>Dinophilidae</taxon>
        <taxon>Dimorphilus</taxon>
    </lineage>
</organism>
<feature type="region of interest" description="Disordered" evidence="6">
    <location>
        <begin position="3303"/>
        <end position="3349"/>
    </location>
</feature>
<comment type="caution">
    <text evidence="9">The sequence shown here is derived from an EMBL/GenBank/DDBJ whole genome shotgun (WGS) entry which is preliminary data.</text>
</comment>
<evidence type="ECO:0000256" key="2">
    <source>
        <dbReference type="ARBA" id="ARBA00004496"/>
    </source>
</evidence>
<accession>A0A7I8VMQ6</accession>
<dbReference type="Gene3D" id="3.40.50.300">
    <property type="entry name" value="P-loop containing nucleotide triphosphate hydrolases"/>
    <property type="match status" value="1"/>
</dbReference>
<feature type="domain" description="Hydin adenylate kinase-like" evidence="7">
    <location>
        <begin position="2105"/>
        <end position="2308"/>
    </location>
</feature>
<feature type="compositionally biased region" description="Polar residues" evidence="6">
    <location>
        <begin position="2793"/>
        <end position="2824"/>
    </location>
</feature>
<feature type="domain" description="HYDIN/VesB/CFA65-like Ig-like" evidence="8">
    <location>
        <begin position="461"/>
        <end position="560"/>
    </location>
</feature>
<feature type="region of interest" description="Disordered" evidence="6">
    <location>
        <begin position="3856"/>
        <end position="3900"/>
    </location>
</feature>
<feature type="compositionally biased region" description="Basic and acidic residues" evidence="6">
    <location>
        <begin position="2021"/>
        <end position="2052"/>
    </location>
</feature>
<feature type="compositionally biased region" description="Basic and acidic residues" evidence="6">
    <location>
        <begin position="2734"/>
        <end position="2760"/>
    </location>
</feature>
<keyword evidence="10" id="KW-1185">Reference proteome</keyword>
<evidence type="ECO:0000259" key="7">
    <source>
        <dbReference type="Pfam" id="PF17213"/>
    </source>
</evidence>
<gene>
    <name evidence="9" type="ORF">DGYR_LOCUS6019</name>
</gene>
<feature type="compositionally biased region" description="Basic and acidic residues" evidence="6">
    <location>
        <begin position="2767"/>
        <end position="2778"/>
    </location>
</feature>
<dbReference type="Pfam" id="PF22544">
    <property type="entry name" value="HYDIN_VesB_CFA65-like_Ig"/>
    <property type="match status" value="3"/>
</dbReference>
<dbReference type="InterPro" id="IPR013783">
    <property type="entry name" value="Ig-like_fold"/>
</dbReference>
<comment type="subcellular location">
    <subcellularLocation>
        <location evidence="1">Cell projection</location>
        <location evidence="1">Cilium</location>
    </subcellularLocation>
    <subcellularLocation>
        <location evidence="2">Cytoplasm</location>
    </subcellularLocation>
</comment>
<feature type="compositionally biased region" description="Basic and acidic residues" evidence="6">
    <location>
        <begin position="2508"/>
        <end position="2519"/>
    </location>
</feature>
<dbReference type="GO" id="GO:1904158">
    <property type="term" value="P:axonemal central apparatus assembly"/>
    <property type="evidence" value="ECO:0007669"/>
    <property type="project" value="TreeGrafter"/>
</dbReference>
<dbReference type="Proteomes" id="UP000549394">
    <property type="component" value="Unassembled WGS sequence"/>
</dbReference>
<evidence type="ECO:0000313" key="10">
    <source>
        <dbReference type="Proteomes" id="UP000549394"/>
    </source>
</evidence>
<feature type="region of interest" description="Disordered" evidence="6">
    <location>
        <begin position="2427"/>
        <end position="2533"/>
    </location>
</feature>
<feature type="compositionally biased region" description="Basic residues" evidence="6">
    <location>
        <begin position="2779"/>
        <end position="2792"/>
    </location>
</feature>
<feature type="region of interest" description="Disordered" evidence="6">
    <location>
        <begin position="2567"/>
        <end position="2647"/>
    </location>
</feature>
<evidence type="ECO:0000313" key="9">
    <source>
        <dbReference type="EMBL" id="CAD5117497.1"/>
    </source>
</evidence>
<feature type="compositionally biased region" description="Basic and acidic residues" evidence="6">
    <location>
        <begin position="2601"/>
        <end position="2645"/>
    </location>
</feature>
<evidence type="ECO:0000256" key="6">
    <source>
        <dbReference type="SAM" id="MobiDB-lite"/>
    </source>
</evidence>
<dbReference type="GO" id="GO:0003341">
    <property type="term" value="P:cilium movement"/>
    <property type="evidence" value="ECO:0007669"/>
    <property type="project" value="TreeGrafter"/>
</dbReference>
<keyword evidence="3" id="KW-0963">Cytoplasm</keyword>
<feature type="compositionally biased region" description="Basic and acidic residues" evidence="6">
    <location>
        <begin position="3315"/>
        <end position="3328"/>
    </location>
</feature>
<sequence>MPIGPLGEILGTTGTLDTLSEKAKNYKSKVIAPRNPKLVREGEDEFKMKPSQFMFTMAMDTKERLQNMHTMKVPPKIELLDMSETTHQKVSTVNIDEPIFQPFPSEVIFQNFTPGDSYEIPLILRNNDKVPRLVKVTCVDSPYFKIISPNNVGDKVGAGLPTTFQIQFFPEQNVDYRHELICVTEREKFKVPIRAIGARAMLDFPDEIIFPKAPVKYSSTQTILVRNTGKKSANFSLTTEAPFSVSPTYSSLDVNESMQIEIYHKSNSIGDSEGELILSYDTGEELYICLKAQSEASMVRLDKNLIRIEKTFITMANQRTITISNRSNVIANFRWTAYFSEDEERSEKEKWAMLLQSEESKERERWHEEIDTDPSLKDKLACLSRSILNRKRIIENDEMLYVDDVLKVEPVKGEIWPNSSAEITITFKPERAEIYSRPLFCDVTGREQRLGLKVIGEGVGPNVELSFEKLDVGNIFIGSSHSYEVILANKGDIDAIYTIEESKSKFGRLFSFNPMEGIVMPNGHQAIVISFSSMNLGDFREIFTFQIDGSNDPLQLVVEGSVIGQTFNFDKPSLDFGLVSFGFKYSQKVVLDNTSLVPMTYKLRIAEDGTSDAVEATNKYAILTFDTKSNEPLREFWITPAKGTIRALGRQEITVTMCSNTVKPYEYHLIVDVERVGEDILHIPITAECLVPNVMLLTPILEYGRCFLRHPYEHHVILKNDSDLPAVYDLLPQKKMSIGNQDDDEEYFPLTYTSPNPKAVIEPHTTVEIPLIVTPQELEEICVISNFMIFGDPDNLLNVQIDCIGEGPVVHISPLSLDWGTIPVLKKIEKTITLSNESLITAKFYGQMVMRMSPKQFSAWEVSPEKGEVPPQSTIELTLTACLNDCVPFNDSLHLCIEDGPSPKIPVQATGFGTTIVVDPPICPSLNLGPNFCSDISLATGKPVQRTFRLTNAGRRHQTLIWSTDGFNYIKPVSKAYRPPEYLDKDVKFKNKPPPPPPPQPVFKFSPHRMDLEPGESIDMFMEGTISEPKTIKEKLLCHAIIGKRGGKELILKSNIICEFIAPLVKFSTDRIEFRIDKSTDDELASERKTLIMENTSSLPLNISVKIAYPFQLVGEDELLYSERKINLGLGESKCLTVNFDPCFEEDLHIRSVAEEMIITYDEHPHIDKVELKGEVNFANLAFERQVIDFGCILNDTEVTRYVNMTNVSPMIVNYKWVFLFDDDTSIGYIEPPRRLTPSPIEALEDAQEQAPIDDCEDDKIMPEEEPVFDNDYRPQSNQEVPQLELEGEAILVPTPRSKSSSSMKRSVAERSSSAAVSIKDAPDIHDIDERAPTPVPRTPTPEVNPVLDSILNTNDEFKKDLGLEEIFDILPLYGSIKPGDTEQVTLTFFGHGDISCRAKALCIVEGGPTYELQLNGEASLISYSFDCLDIDFGKQMYNEVARTEIILQNTGRVGFEYQTIGVDESMVKRPPPSTPVLSPPSGYIEPCSSKTLSVLFLPGIPSKFQQTFQIQIAHLEPETVNIYAEGVFPRVSVDLPKQINDKEKYDDYYKLASSNLEAQTFEFQMIQKEDDSASLIHLQESNLTDLDIQMEIERLVVEDFATDQYKKLSRSTTNVLTLDPTPPAQSQESSRSSRSRKPKLEKPLLPEYLLDFGYVILGRIEQRVVRVTNSGYFPVSFKIDESNLSPKGFKVDNRIVRNIPGAPDHEWIDIQVTFDPRAANLDLGLVEGQILLNIAHGPNVLIVAKASVTMPDLKLSADVLDFENVLCGQCKVITVQLHNAEHVACEWSAYPAEKKDERKSHRHVPMHLRRKIRNEPKKPPTFEMIPPFGTIEPGQRYNAQLKFMPCDEKDYEQRIVFKLEQSSKKAMLLAKGRGLEPKIEFSKALIHFGPILPHSSGDEQDVEVKNPCDFPIEIYNLEYDKIYLQDEKILRLQQGYDEYETILLPPREHGEKLPLELTEYYDNQMKKLEEADKARKDAQERAAMAEEDKEEASPEAGGEKQADQKPKDDKDKKGKKKLKSVSDIKSIRSSEEEKKDSVEETKKTADDKEGLPSRPMTSVTAVESLTHGKSDEFEETAVTKALSRHLGIDLSKEGRANRNRRGIAIIVHGAPLSGKSSTATCLARKYEAALISIDQVIMEAIAQGNSPHALKARELCQQAAQAEALRLEAEANADKTTAGAGLSMEAVAAHTVQQVSIGQVAMAHVAAQSIVSGQKSTILTEKGKRGTVNSKGAGTGQQQQGAESSSQVPSSPQPLPGPIARKLSISASVVGDEGVLSTVLPDDVVVNILSDRLMLTDCQKGIVFDGLETLFCQNMVSACLNVLKAINNRKYLYFVTLKHTYQMLKETKKKCEEERAKRAKEKEDEEQRRLEEMSEDEYDALNEEEKAAIDQKRLVIKKERLRKERERLEKEKREREEREAELRRIEEENKKKKKKGGKDAKDDKDARKGKVESSKSQERIKDLKSQAGSKAHDEKAERPTSQQTERMDSGDADVKKKKSKTSTNQAPDKRPGTNEGRESPLQPVEQELSPKEIKEREADLLLQQRFRTFEVCFKDITEKVDCWDRTKGVIRPPTPDPHMTQDESIAHPPSGKKGKKKDRSRTVAEKVPPKDTEIKEGQDHQSHDGTDSHADMTEEEKKEKKLEEGIGMPSCQMEFLENGKCIADRVLEWEKWPSKNEILDGLGLGPNGPAIPPATLFSVVPYPVKRTAPPGADQGNYIFVASSSDDPNVITERSQEETTEDTDKPMTPEPIKTDRETGTKSRKSRKDKDTLDTDEPKKGKKRNTSAKKNRRPSTQGLSVSPSATPTMSEADSQIENPNTAESRTPKLNNFRWIIPPKGKVNLRIRFRTEERGQFDQTLNFEIVGTRRKYSLYCRGVTDYPTICREPRVVFPSRLKSKKPDEVVTKKYILSAETFEFGPLLAGKSRERYKEGRYPENMEILTISNTSPMFAQVSFCFRYDSKADTYLLDPPTMELKPGASQTLCIWAYPKEKGEFRDELVCCIRDNPEPVRFKLLCYGERPELEIEKKSIQFERVLLHRRDDKTIFLRNMTRLPVKWRLSGLETLGDDFSVSQAEGIIEPRGNFTLVAYFRALKAVVTTKKSIRLEVMDVDNIIGLVQTENIQVHAEAYDVALDVSFPKGTEGGLDFETIRVNDEMKQTCTLKNKGKYDIEYEFILQKTPKCPPEVCNYFNIQPPKGRLTSSDRPAQVQVTFKPPKEIIIQEESILLCKIIEPNVVKGGEPIAHIPIRISAKSVYSKYTISPTGDINFGSMNINSKKTRTFTIKNDGDKFEFKFQIMRMSKIDSQAPSNSVGPKPDTKKVSRKEKSREGSGSGKSAVRASKRADSVRDTTNAATMAAGSSRLQVGPFVVLPASMTVLPGGQASITVECQPDQEGKWEEELAIDISGRNPKHHPDGVSYTLISEACVPDISGLLKGVSFHSSTIFEEHLICKNLSHWSHINSNLDVNGIYGEDEKKFLFLNVLVGNRCSARFKFINLSKVPCDVSFSVKQAITKATSKYSDVFEIEPTRAQIPVHGFQYATVTFCPPSMQHFNATFEAVLENAVTSGQQMKAKSLSFEVSGEGNLPRITVLKPSVRNKKGQPLLLFQRILISRSQRLPLVISNDGSLPAKVHIDLIDPDDVFTMKSGPDSNALLEYLVDSDGERQRRPHTASLVINQSEESSFSVFYTPKKAIRSQAHLKISVVNNQYEDSIIQLVGEGFVAPVTLDNISDSFAPTEPELQEGSMADDDVAAANDTHMYFGHLNVEESRTMRFTMTNHEEACFRFVWPTGENHLTFVPAIGHLHSGCQKDVTVTFKSNEPVTVEQTNISCKMTKITFDKPVNEVQDWDDRTRSVKWVDAGSAPPTSTSSKPTTPAPPQTAPRPAKKKIIESEPEPTFTEVAESSSTVDLTISAICDYNKFKCKTESIHFRETLMFQTRVFELVLSNKGVINMDISWQILMEEASRGVTPTAKLRENCEDSPRSSILSDIAYSPFTVNPEHTVIGPGKKASFTIKFAPLDVNDYEARLIGSIPNLEVGKFGPVVGLRARSLMPYIHFELEDSDYIKAARRDPKLRGPNDAPAGTTLDPNTRVIEYNVIGLGVTEVRKFTFVNPTSKNFTFDWTNEDIQDTKIEPNFSCLTPYGRLNSGKKGECAFQFKSTDLGLIESFWKINVTEYPTGNTKDTPVEVSVPFLLVANVREPNVTFNKSHVNFKSLLIGHEATETIYLINGEEEAFDFIFEESSLRAPGFKNVLEVHPQFGRIEGRGRREITLKLVVSNEKEVNFNCRCKVVGMKLPLHLNVKAEGYAMNALVFCEDSVGNKIEFKVGGKNIVDFGDVEVKEKANRNVYIVNAAKFNTDFDWEQKGAKNLLSISPQKGGINCGDRQLCRLTVQPNKPGEIRSDLTLNIQHGPSFKISVMGNARLPGLQFSFTHYNFGHVPTQRAGFPPAIVQLELRNTDNKEMSVECLYESNSYLEHNFKSSIVLQKQSKTHVTFEFSPLEAIKYTENVVFRVNGLCESTVQLIGIGCNLKVEVANPNDRRIRLGSKSLRVGGQVSKIIPIVNRTQIDVDVQLVFNPSSKILQSTGAISMHPKEKFRMAKNGGTAKVHLVFNPRCRIPNFTEEILIEFEKIQQPLFAISGVCHGIEIALDNDSIPFGAVTKDSWSSRKLLLINDGDIGTKFEWDIKKFGPDFSITPVKGDIFPGMKVPFDVRFHPTKVSSDLRYDKLKCSIEGASPLMLTLTGTCVAVMPAREVITLSTNVRRVETKNISIRNNSNMHWHLRPIVDGEYFSGPETLDVDPQSSRQYELRYAPLLMTGEGKKHSGSVFFPIPDGSGLLYNLQGSSEAPKISERIQQEIPCKTSHTIKLNVKNWLKRPQRFKKKIDYIKPERPDPGTNIEGLEYIDVPADSTGEYLLKFHTHKEGVTTIKVTFINEQSGEYQYMEVTFRALKPDVIGTIELTTPVRELVEQSIKLTNPLDHTVVFSVNLIGVPSDLLHMPNQQAVGHKSDMDFTIEYRPFVVGEHKGRLEFTSNELGLYAYDLILKATAAGPQPAVYFRAALGTNHSQTVKFLHYAKVKADYQCKVDHPDFHVDKVVSAAPGSISGTEVSTDVIYEPSRIGDVRAVLNVSNSVGGEYSFPLFGTCVQSKPQGPFTVKAGSTTSINFRNVFNSPTAFMFQVDHPRFHVSKTSETIRAHKDHRVVVGFDGNESGSKNVVMAKLVISCAKSAGGSTNAQWLYYLKGITP</sequence>
<keyword evidence="4" id="KW-0969">Cilium</keyword>
<dbReference type="GO" id="GO:0005930">
    <property type="term" value="C:axoneme"/>
    <property type="evidence" value="ECO:0007669"/>
    <property type="project" value="TreeGrafter"/>
</dbReference>
<feature type="region of interest" description="Disordered" evidence="6">
    <location>
        <begin position="2356"/>
        <end position="2384"/>
    </location>
</feature>
<proteinExistence type="predicted"/>
<feature type="compositionally biased region" description="Acidic residues" evidence="6">
    <location>
        <begin position="2374"/>
        <end position="2383"/>
    </location>
</feature>
<dbReference type="OrthoDB" id="442692at2759"/>
<feature type="compositionally biased region" description="Basic and acidic residues" evidence="6">
    <location>
        <begin position="1998"/>
        <end position="2013"/>
    </location>
</feature>
<dbReference type="InterPro" id="IPR033768">
    <property type="entry name" value="Hydin_ADK"/>
</dbReference>
<feature type="compositionally biased region" description="Basic and acidic residues" evidence="6">
    <location>
        <begin position="2356"/>
        <end position="2373"/>
    </location>
</feature>
<feature type="region of interest" description="Disordered" evidence="6">
    <location>
        <begin position="1973"/>
        <end position="2069"/>
    </location>
</feature>
<dbReference type="Pfam" id="PF23316">
    <property type="entry name" value="Ig_DLEC1_6th"/>
    <property type="match status" value="1"/>
</dbReference>
<dbReference type="PANTHER" id="PTHR23053">
    <property type="entry name" value="DLEC1 DELETED IN LUNG AND ESOPHAGEAL CANCER 1"/>
    <property type="match status" value="1"/>
</dbReference>
<dbReference type="SUPFAM" id="SSF52540">
    <property type="entry name" value="P-loop containing nucleoside triphosphate hydrolases"/>
    <property type="match status" value="1"/>
</dbReference>
<evidence type="ECO:0000259" key="8">
    <source>
        <dbReference type="Pfam" id="PF22544"/>
    </source>
</evidence>
<feature type="compositionally biased region" description="Low complexity" evidence="6">
    <location>
        <begin position="2231"/>
        <end position="2251"/>
    </location>
</feature>
<feature type="compositionally biased region" description="Basic and acidic residues" evidence="6">
    <location>
        <begin position="2486"/>
        <end position="2495"/>
    </location>
</feature>
<dbReference type="Gene3D" id="2.60.40.10">
    <property type="entry name" value="Immunoglobulins"/>
    <property type="match status" value="21"/>
</dbReference>
<reference evidence="9 10" key="1">
    <citation type="submission" date="2020-08" db="EMBL/GenBank/DDBJ databases">
        <authorList>
            <person name="Hejnol A."/>
        </authorList>
    </citation>
    <scope>NUCLEOTIDE SEQUENCE [LARGE SCALE GENOMIC DNA]</scope>
</reference>
<feature type="domain" description="HYDIN/VesB/CFA65-like Ig-like" evidence="8">
    <location>
        <begin position="4327"/>
        <end position="4417"/>
    </location>
</feature>
<dbReference type="InterPro" id="IPR027417">
    <property type="entry name" value="P-loop_NTPase"/>
</dbReference>
<protein>
    <submittedName>
        <fullName evidence="9">DgyrCDS6266</fullName>
    </submittedName>
</protein>
<evidence type="ECO:0000256" key="4">
    <source>
        <dbReference type="ARBA" id="ARBA00023069"/>
    </source>
</evidence>
<feature type="compositionally biased region" description="Low complexity" evidence="6">
    <location>
        <begin position="3860"/>
        <end position="3871"/>
    </location>
</feature>
<name>A0A7I8VMQ6_9ANNE</name>
<feature type="compositionally biased region" description="Basic and acidic residues" evidence="6">
    <location>
        <begin position="1973"/>
        <end position="1987"/>
    </location>
</feature>
<feature type="region of interest" description="Disordered" evidence="6">
    <location>
        <begin position="1614"/>
        <end position="1640"/>
    </location>
</feature>